<gene>
    <name evidence="3" type="ORF">HKK74_13965</name>
</gene>
<dbReference type="PROSITE" id="PS51257">
    <property type="entry name" value="PROKAR_LIPOPROTEIN"/>
    <property type="match status" value="1"/>
</dbReference>
<accession>A0ABR7LQ33</accession>
<evidence type="ECO:0000256" key="1">
    <source>
        <dbReference type="SAM" id="SignalP"/>
    </source>
</evidence>
<feature type="signal peptide" evidence="1">
    <location>
        <begin position="1"/>
        <end position="28"/>
    </location>
</feature>
<keyword evidence="4" id="KW-1185">Reference proteome</keyword>
<feature type="domain" description="DUF4333" evidence="2">
    <location>
        <begin position="17"/>
        <end position="94"/>
    </location>
</feature>
<dbReference type="EMBL" id="JABVEC010000009">
    <property type="protein sequence ID" value="MBC6466602.1"/>
    <property type="molecule type" value="Genomic_DNA"/>
</dbReference>
<proteinExistence type="predicted"/>
<organism evidence="3 4">
    <name type="scientific">Actinomadura alba</name>
    <dbReference type="NCBI Taxonomy" id="406431"/>
    <lineage>
        <taxon>Bacteria</taxon>
        <taxon>Bacillati</taxon>
        <taxon>Actinomycetota</taxon>
        <taxon>Actinomycetes</taxon>
        <taxon>Streptosporangiales</taxon>
        <taxon>Thermomonosporaceae</taxon>
        <taxon>Actinomadura</taxon>
    </lineage>
</organism>
<evidence type="ECO:0000259" key="2">
    <source>
        <dbReference type="Pfam" id="PF14230"/>
    </source>
</evidence>
<reference evidence="3 4" key="1">
    <citation type="submission" date="2020-06" db="EMBL/GenBank/DDBJ databases">
        <title>Actinomadura xiongansis sp. nov., isolated from soil of Baiyangdian.</title>
        <authorList>
            <person name="Zhang X."/>
        </authorList>
    </citation>
    <scope>NUCLEOTIDE SEQUENCE [LARGE SCALE GENOMIC DNA]</scope>
    <source>
        <strain evidence="3 4">HBUM206468</strain>
    </source>
</reference>
<dbReference type="RefSeq" id="WP_187243620.1">
    <property type="nucleotide sequence ID" value="NZ_BAAAOK010000013.1"/>
</dbReference>
<dbReference type="Pfam" id="PF14230">
    <property type="entry name" value="DUF4333"/>
    <property type="match status" value="1"/>
</dbReference>
<dbReference type="InterPro" id="IPR025637">
    <property type="entry name" value="DUF4333"/>
</dbReference>
<protein>
    <submittedName>
        <fullName evidence="3">DUF4333 domain-containing protein</fullName>
    </submittedName>
</protein>
<name>A0ABR7LQ33_9ACTN</name>
<evidence type="ECO:0000313" key="3">
    <source>
        <dbReference type="EMBL" id="MBC6466602.1"/>
    </source>
</evidence>
<keyword evidence="1" id="KW-0732">Signal</keyword>
<comment type="caution">
    <text evidence="3">The sequence shown here is derived from an EMBL/GenBank/DDBJ whole genome shotgun (WGS) entry which is preliminary data.</text>
</comment>
<dbReference type="Proteomes" id="UP000805614">
    <property type="component" value="Unassembled WGS sequence"/>
</dbReference>
<evidence type="ECO:0000313" key="4">
    <source>
        <dbReference type="Proteomes" id="UP000805614"/>
    </source>
</evidence>
<feature type="chain" id="PRO_5045086978" evidence="1">
    <location>
        <begin position="29"/>
        <end position="106"/>
    </location>
</feature>
<sequence length="106" mass="10962">MDDMRIGFPASLACGVVLVAGCSFSFSAGGNAVQRTTVEQQVGDQLAAKVGQRPKAVVCPDDLKAEQGATTRCQLEANDGSKLGLTATVTSVNGSDVNFDIQVDNK</sequence>